<dbReference type="Pfam" id="PF07859">
    <property type="entry name" value="Abhydrolase_3"/>
    <property type="match status" value="2"/>
</dbReference>
<dbReference type="SUPFAM" id="SSF53474">
    <property type="entry name" value="alpha/beta-Hydrolases"/>
    <property type="match status" value="1"/>
</dbReference>
<evidence type="ECO:0000313" key="3">
    <source>
        <dbReference type="EMBL" id="PNR61935.1"/>
    </source>
</evidence>
<evidence type="ECO:0000259" key="2">
    <source>
        <dbReference type="Pfam" id="PF07859"/>
    </source>
</evidence>
<keyword evidence="1" id="KW-0378">Hydrolase</keyword>
<dbReference type="AlphaFoldDB" id="A0A2K1L7B8"/>
<dbReference type="EMBL" id="ABEU02000001">
    <property type="protein sequence ID" value="PNR61935.1"/>
    <property type="molecule type" value="Genomic_DNA"/>
</dbReference>
<dbReference type="InParanoid" id="A0A2K1L7B8"/>
<dbReference type="GO" id="GO:0016787">
    <property type="term" value="F:hydrolase activity"/>
    <property type="evidence" value="ECO:0007669"/>
    <property type="project" value="UniProtKB-KW"/>
</dbReference>
<feature type="domain" description="Alpha/beta hydrolase fold-3" evidence="2">
    <location>
        <begin position="42"/>
        <end position="129"/>
    </location>
</feature>
<reference evidence="3 5" key="1">
    <citation type="journal article" date="2008" name="Science">
        <title>The Physcomitrella genome reveals evolutionary insights into the conquest of land by plants.</title>
        <authorList>
            <person name="Rensing S."/>
            <person name="Lang D."/>
            <person name="Zimmer A."/>
            <person name="Terry A."/>
            <person name="Salamov A."/>
            <person name="Shapiro H."/>
            <person name="Nishiyama T."/>
            <person name="Perroud P.-F."/>
            <person name="Lindquist E."/>
            <person name="Kamisugi Y."/>
            <person name="Tanahashi T."/>
            <person name="Sakakibara K."/>
            <person name="Fujita T."/>
            <person name="Oishi K."/>
            <person name="Shin-I T."/>
            <person name="Kuroki Y."/>
            <person name="Toyoda A."/>
            <person name="Suzuki Y."/>
            <person name="Hashimoto A."/>
            <person name="Yamaguchi K."/>
            <person name="Sugano A."/>
            <person name="Kohara Y."/>
            <person name="Fujiyama A."/>
            <person name="Anterola A."/>
            <person name="Aoki S."/>
            <person name="Ashton N."/>
            <person name="Barbazuk W.B."/>
            <person name="Barker E."/>
            <person name="Bennetzen J."/>
            <person name="Bezanilla M."/>
            <person name="Blankenship R."/>
            <person name="Cho S.H."/>
            <person name="Dutcher S."/>
            <person name="Estelle M."/>
            <person name="Fawcett J.A."/>
            <person name="Gundlach H."/>
            <person name="Hanada K."/>
            <person name="Heyl A."/>
            <person name="Hicks K.A."/>
            <person name="Hugh J."/>
            <person name="Lohr M."/>
            <person name="Mayer K."/>
            <person name="Melkozernov A."/>
            <person name="Murata T."/>
            <person name="Nelson D."/>
            <person name="Pils B."/>
            <person name="Prigge M."/>
            <person name="Reiss B."/>
            <person name="Renner T."/>
            <person name="Rombauts S."/>
            <person name="Rushton P."/>
            <person name="Sanderfoot A."/>
            <person name="Schween G."/>
            <person name="Shiu S.-H."/>
            <person name="Stueber K."/>
            <person name="Theodoulou F.L."/>
            <person name="Tu H."/>
            <person name="Van de Peer Y."/>
            <person name="Verrier P.J."/>
            <person name="Waters E."/>
            <person name="Wood A."/>
            <person name="Yang L."/>
            <person name="Cove D."/>
            <person name="Cuming A."/>
            <person name="Hasebe M."/>
            <person name="Lucas S."/>
            <person name="Mishler D.B."/>
            <person name="Reski R."/>
            <person name="Grigoriev I."/>
            <person name="Quatrano R.S."/>
            <person name="Boore J.L."/>
        </authorList>
    </citation>
    <scope>NUCLEOTIDE SEQUENCE [LARGE SCALE GENOMIC DNA]</scope>
    <source>
        <strain evidence="4 5">cv. Gransden 2004</strain>
    </source>
</reference>
<dbReference type="STRING" id="3218.A0A2K1L7B8"/>
<reference evidence="4" key="3">
    <citation type="submission" date="2020-12" db="UniProtKB">
        <authorList>
            <consortium name="EnsemblPlants"/>
        </authorList>
    </citation>
    <scope>IDENTIFICATION</scope>
</reference>
<accession>A0A2K1L7B8</accession>
<dbReference type="PANTHER" id="PTHR48081:SF8">
    <property type="entry name" value="ALPHA_BETA HYDROLASE FOLD-3 DOMAIN-CONTAINING PROTEIN-RELATED"/>
    <property type="match status" value="1"/>
</dbReference>
<feature type="domain" description="Alpha/beta hydrolase fold-3" evidence="2">
    <location>
        <begin position="139"/>
        <end position="200"/>
    </location>
</feature>
<dbReference type="Gramene" id="Pp3c1_7930V3.1">
    <property type="protein sequence ID" value="Pp3c1_7930V3.1"/>
    <property type="gene ID" value="Pp3c1_7930"/>
</dbReference>
<reference evidence="3 5" key="2">
    <citation type="journal article" date="2018" name="Plant J.">
        <title>The Physcomitrella patens chromosome-scale assembly reveals moss genome structure and evolution.</title>
        <authorList>
            <person name="Lang D."/>
            <person name="Ullrich K.K."/>
            <person name="Murat F."/>
            <person name="Fuchs J."/>
            <person name="Jenkins J."/>
            <person name="Haas F.B."/>
            <person name="Piednoel M."/>
            <person name="Gundlach H."/>
            <person name="Van Bel M."/>
            <person name="Meyberg R."/>
            <person name="Vives C."/>
            <person name="Morata J."/>
            <person name="Symeonidi A."/>
            <person name="Hiss M."/>
            <person name="Muchero W."/>
            <person name="Kamisugi Y."/>
            <person name="Saleh O."/>
            <person name="Blanc G."/>
            <person name="Decker E.L."/>
            <person name="van Gessel N."/>
            <person name="Grimwood J."/>
            <person name="Hayes R.D."/>
            <person name="Graham S.W."/>
            <person name="Gunter L.E."/>
            <person name="McDaniel S.F."/>
            <person name="Hoernstein S.N.W."/>
            <person name="Larsson A."/>
            <person name="Li F.W."/>
            <person name="Perroud P.F."/>
            <person name="Phillips J."/>
            <person name="Ranjan P."/>
            <person name="Rokshar D.S."/>
            <person name="Rothfels C.J."/>
            <person name="Schneider L."/>
            <person name="Shu S."/>
            <person name="Stevenson D.W."/>
            <person name="Thummler F."/>
            <person name="Tillich M."/>
            <person name="Villarreal Aguilar J.C."/>
            <person name="Widiez T."/>
            <person name="Wong G.K."/>
            <person name="Wymore A."/>
            <person name="Zhang Y."/>
            <person name="Zimmer A.D."/>
            <person name="Quatrano R.S."/>
            <person name="Mayer K.F.X."/>
            <person name="Goodstein D."/>
            <person name="Casacuberta J.M."/>
            <person name="Vandepoele K."/>
            <person name="Reski R."/>
            <person name="Cuming A.C."/>
            <person name="Tuskan G.A."/>
            <person name="Maumus F."/>
            <person name="Salse J."/>
            <person name="Schmutz J."/>
            <person name="Rensing S.A."/>
        </authorList>
    </citation>
    <scope>NUCLEOTIDE SEQUENCE [LARGE SCALE GENOMIC DNA]</scope>
    <source>
        <strain evidence="4 5">cv. Gransden 2004</strain>
    </source>
</reference>
<protein>
    <recommendedName>
        <fullName evidence="2">Alpha/beta hydrolase fold-3 domain-containing protein</fullName>
    </recommendedName>
</protein>
<evidence type="ECO:0000256" key="1">
    <source>
        <dbReference type="ARBA" id="ARBA00022801"/>
    </source>
</evidence>
<dbReference type="EnsemblPlants" id="Pp3c1_7930V3.1">
    <property type="protein sequence ID" value="Pp3c1_7930V3.1"/>
    <property type="gene ID" value="Pp3c1_7930"/>
</dbReference>
<keyword evidence="5" id="KW-1185">Reference proteome</keyword>
<dbReference type="Gene3D" id="3.40.50.1820">
    <property type="entry name" value="alpha/beta hydrolase"/>
    <property type="match status" value="1"/>
</dbReference>
<sequence length="230" mass="25409">MTNLELLQKSSKKQIGSFFVRVGYKRMKMFSRCYSKSIIWRNDALFSRIASGGNCAVVLVNCFPTPEAQYPIPIEEAYAATKWIAENENAIGVDISKLAVCGDSVGGNMSIAVTIIYKEQCLFYPITDVSFNTKSCVWREPTASPLRAPMEVFKGMPPALVIIGEFDVLRDEGENFAKKLIEAGVTVTVARYLGTIHDFVMLNALAQIPTTKAAIAQACVLRMHSSEIHL</sequence>
<dbReference type="PANTHER" id="PTHR48081">
    <property type="entry name" value="AB HYDROLASE SUPERFAMILY PROTEIN C4A8.06C"/>
    <property type="match status" value="1"/>
</dbReference>
<name>A0A2K1L7B8_PHYPA</name>
<organism evidence="3">
    <name type="scientific">Physcomitrium patens</name>
    <name type="common">Spreading-leaved earth moss</name>
    <name type="synonym">Physcomitrella patens</name>
    <dbReference type="NCBI Taxonomy" id="3218"/>
    <lineage>
        <taxon>Eukaryota</taxon>
        <taxon>Viridiplantae</taxon>
        <taxon>Streptophyta</taxon>
        <taxon>Embryophyta</taxon>
        <taxon>Bryophyta</taxon>
        <taxon>Bryophytina</taxon>
        <taxon>Bryopsida</taxon>
        <taxon>Funariidae</taxon>
        <taxon>Funariales</taxon>
        <taxon>Funariaceae</taxon>
        <taxon>Physcomitrium</taxon>
    </lineage>
</organism>
<gene>
    <name evidence="3" type="ORF">PHYPA_000359</name>
</gene>
<proteinExistence type="predicted"/>
<dbReference type="InterPro" id="IPR050300">
    <property type="entry name" value="GDXG_lipolytic_enzyme"/>
</dbReference>
<evidence type="ECO:0000313" key="4">
    <source>
        <dbReference type="EnsemblPlants" id="Pp3c1_7930V3.1"/>
    </source>
</evidence>
<dbReference type="Proteomes" id="UP000006727">
    <property type="component" value="Chromosome 1"/>
</dbReference>
<evidence type="ECO:0000313" key="5">
    <source>
        <dbReference type="Proteomes" id="UP000006727"/>
    </source>
</evidence>
<dbReference type="InterPro" id="IPR013094">
    <property type="entry name" value="AB_hydrolase_3"/>
</dbReference>
<dbReference type="InterPro" id="IPR029058">
    <property type="entry name" value="AB_hydrolase_fold"/>
</dbReference>